<dbReference type="GO" id="GO:0043752">
    <property type="term" value="F:adenosylcobinamide kinase activity"/>
    <property type="evidence" value="ECO:0007669"/>
    <property type="project" value="UniProtKB-EC"/>
</dbReference>
<evidence type="ECO:0000256" key="3">
    <source>
        <dbReference type="ARBA" id="ARBA00001522"/>
    </source>
</evidence>
<feature type="binding site" evidence="19">
    <location>
        <begin position="11"/>
        <end position="18"/>
    </location>
    <ligand>
        <name>GTP</name>
        <dbReference type="ChEBI" id="CHEBI:37565"/>
    </ligand>
</feature>
<keyword evidence="10" id="KW-0169">Cobalamin biosynthesis</keyword>
<dbReference type="GO" id="GO:0008820">
    <property type="term" value="F:cobinamide phosphate guanylyltransferase activity"/>
    <property type="evidence" value="ECO:0007669"/>
    <property type="project" value="UniProtKB-EC"/>
</dbReference>
<feature type="binding site" evidence="19">
    <location>
        <position position="90"/>
    </location>
    <ligand>
        <name>GTP</name>
        <dbReference type="ChEBI" id="CHEBI:37565"/>
    </ligand>
</feature>
<dbReference type="RefSeq" id="WP_124068766.1">
    <property type="nucleotide sequence ID" value="NZ_CBCRXF010000003.1"/>
</dbReference>
<evidence type="ECO:0000256" key="1">
    <source>
        <dbReference type="ARBA" id="ARBA00000312"/>
    </source>
</evidence>
<keyword evidence="14" id="KW-0067">ATP-binding</keyword>
<evidence type="ECO:0000256" key="18">
    <source>
        <dbReference type="PIRSR" id="PIRSR006135-1"/>
    </source>
</evidence>
<dbReference type="Proteomes" id="UP000270468">
    <property type="component" value="Unassembled WGS sequence"/>
</dbReference>
<comment type="pathway">
    <text evidence="5">Cofactor biosynthesis; adenosylcobalamin biosynthesis; adenosylcobalamin from cob(II)yrinate a,c-diamide: step 6/7.</text>
</comment>
<keyword evidence="15 19" id="KW-0342">GTP-binding</keyword>
<dbReference type="EC" id="2.7.1.156" evidence="8"/>
<evidence type="ECO:0000256" key="2">
    <source>
        <dbReference type="ARBA" id="ARBA00000711"/>
    </source>
</evidence>
<keyword evidence="11 20" id="KW-0808">Transferase</keyword>
<comment type="function">
    <text evidence="4">Catalyzes ATP-dependent phosphorylation of adenosylcobinamide and addition of GMP to adenosylcobinamide phosphate.</text>
</comment>
<evidence type="ECO:0000256" key="4">
    <source>
        <dbReference type="ARBA" id="ARBA00003889"/>
    </source>
</evidence>
<comment type="catalytic activity">
    <reaction evidence="2">
        <text>adenosylcob(III)inamide phosphate + GTP + H(+) = adenosylcob(III)inamide-GDP + diphosphate</text>
        <dbReference type="Rhea" id="RHEA:22712"/>
        <dbReference type="ChEBI" id="CHEBI:15378"/>
        <dbReference type="ChEBI" id="CHEBI:33019"/>
        <dbReference type="ChEBI" id="CHEBI:37565"/>
        <dbReference type="ChEBI" id="CHEBI:58502"/>
        <dbReference type="ChEBI" id="CHEBI:60487"/>
        <dbReference type="EC" id="2.7.7.62"/>
    </reaction>
</comment>
<dbReference type="UniPathway" id="UPA00148">
    <property type="reaction ID" value="UER00236"/>
</dbReference>
<organism evidence="20 21">
    <name type="scientific">Filibacter tadaridae</name>
    <dbReference type="NCBI Taxonomy" id="2483811"/>
    <lineage>
        <taxon>Bacteria</taxon>
        <taxon>Bacillati</taxon>
        <taxon>Bacillota</taxon>
        <taxon>Bacilli</taxon>
        <taxon>Bacillales</taxon>
        <taxon>Caryophanaceae</taxon>
        <taxon>Filibacter</taxon>
    </lineage>
</organism>
<evidence type="ECO:0000256" key="13">
    <source>
        <dbReference type="ARBA" id="ARBA00022777"/>
    </source>
</evidence>
<evidence type="ECO:0000313" key="20">
    <source>
        <dbReference type="EMBL" id="VDC19382.1"/>
    </source>
</evidence>
<comment type="catalytic activity">
    <reaction evidence="1">
        <text>adenosylcob(III)inamide + ATP = adenosylcob(III)inamide phosphate + ADP + H(+)</text>
        <dbReference type="Rhea" id="RHEA:15769"/>
        <dbReference type="ChEBI" id="CHEBI:2480"/>
        <dbReference type="ChEBI" id="CHEBI:15378"/>
        <dbReference type="ChEBI" id="CHEBI:30616"/>
        <dbReference type="ChEBI" id="CHEBI:58502"/>
        <dbReference type="ChEBI" id="CHEBI:456216"/>
        <dbReference type="EC" id="2.7.1.156"/>
    </reaction>
</comment>
<evidence type="ECO:0000256" key="16">
    <source>
        <dbReference type="ARBA" id="ARBA00029570"/>
    </source>
</evidence>
<evidence type="ECO:0000256" key="12">
    <source>
        <dbReference type="ARBA" id="ARBA00022741"/>
    </source>
</evidence>
<keyword evidence="12 19" id="KW-0547">Nucleotide-binding</keyword>
<dbReference type="PIRSF" id="PIRSF006135">
    <property type="entry name" value="CobU"/>
    <property type="match status" value="1"/>
</dbReference>
<feature type="active site" description="GMP-histidine intermediate" evidence="18">
    <location>
        <position position="56"/>
    </location>
</feature>
<name>A0A3P5W7P4_9BACL</name>
<evidence type="ECO:0000256" key="6">
    <source>
        <dbReference type="ARBA" id="ARBA00005159"/>
    </source>
</evidence>
<gene>
    <name evidence="20" type="primary">cobP</name>
    <name evidence="20" type="ORF">FILTAD_00319</name>
</gene>
<keyword evidence="13" id="KW-0418">Kinase</keyword>
<dbReference type="EMBL" id="UXAV01000017">
    <property type="protein sequence ID" value="VDC19382.1"/>
    <property type="molecule type" value="Genomic_DNA"/>
</dbReference>
<dbReference type="PANTHER" id="PTHR34848:SF1">
    <property type="entry name" value="BIFUNCTIONAL ADENOSYLCOBALAMIN BIOSYNTHESIS PROTEIN COBU"/>
    <property type="match status" value="1"/>
</dbReference>
<evidence type="ECO:0000313" key="21">
    <source>
        <dbReference type="Proteomes" id="UP000270468"/>
    </source>
</evidence>
<sequence>MVRGKLTVIIGGVRSGKSAYAEKMLVDEASHVAGRLVYIASGTATDAEMQARIDRHKQDRAEIDCTTIEQPVELAGVVPSIQQGDLVLWDCLTTWLANELYSGWETATPCISEPGCMEQKEAQLYETINDILAKTSHLVIVSNEVLDELPSTYMETRTYSKWIGRIHQKLVAQADEAIEIDYGLATDWKNGQREVLA</sequence>
<evidence type="ECO:0000256" key="11">
    <source>
        <dbReference type="ARBA" id="ARBA00022679"/>
    </source>
</evidence>
<feature type="binding site" evidence="19">
    <location>
        <position position="69"/>
    </location>
    <ligand>
        <name>GTP</name>
        <dbReference type="ChEBI" id="CHEBI:37565"/>
    </ligand>
</feature>
<feature type="binding site" evidence="19">
    <location>
        <begin position="40"/>
        <end position="42"/>
    </location>
    <ligand>
        <name>GTP</name>
        <dbReference type="ChEBI" id="CHEBI:37565"/>
    </ligand>
</feature>
<dbReference type="Gene3D" id="3.40.50.300">
    <property type="entry name" value="P-loop containing nucleotide triphosphate hydrolases"/>
    <property type="match status" value="1"/>
</dbReference>
<dbReference type="Pfam" id="PF02283">
    <property type="entry name" value="CobU"/>
    <property type="match status" value="1"/>
</dbReference>
<dbReference type="AlphaFoldDB" id="A0A3P5W7P4"/>
<evidence type="ECO:0000256" key="5">
    <source>
        <dbReference type="ARBA" id="ARBA00004692"/>
    </source>
</evidence>
<dbReference type="OrthoDB" id="9799422at2"/>
<reference evidence="20 21" key="1">
    <citation type="submission" date="2018-11" db="EMBL/GenBank/DDBJ databases">
        <authorList>
            <person name="Criscuolo A."/>
        </authorList>
    </citation>
    <scope>NUCLEOTIDE SEQUENCE [LARGE SCALE GENOMIC DNA]</scope>
    <source>
        <strain evidence="20">ATB-66</strain>
    </source>
</reference>
<accession>A0A3P5W7P4</accession>
<dbReference type="EC" id="2.7.7.62" evidence="9"/>
<keyword evidence="21" id="KW-1185">Reference proteome</keyword>
<evidence type="ECO:0000256" key="10">
    <source>
        <dbReference type="ARBA" id="ARBA00022573"/>
    </source>
</evidence>
<evidence type="ECO:0000256" key="19">
    <source>
        <dbReference type="PIRSR" id="PIRSR006135-2"/>
    </source>
</evidence>
<comment type="catalytic activity">
    <reaction evidence="3">
        <text>adenosylcob(III)inamide + GTP = adenosylcob(III)inamide phosphate + GDP + H(+)</text>
        <dbReference type="Rhea" id="RHEA:15765"/>
        <dbReference type="ChEBI" id="CHEBI:2480"/>
        <dbReference type="ChEBI" id="CHEBI:15378"/>
        <dbReference type="ChEBI" id="CHEBI:37565"/>
        <dbReference type="ChEBI" id="CHEBI:58189"/>
        <dbReference type="ChEBI" id="CHEBI:58502"/>
        <dbReference type="EC" id="2.7.1.156"/>
    </reaction>
</comment>
<protein>
    <recommendedName>
        <fullName evidence="16">Adenosylcobinamide kinase</fullName>
        <ecNumber evidence="8">2.7.1.156</ecNumber>
        <ecNumber evidence="9">2.7.7.62</ecNumber>
    </recommendedName>
    <alternativeName>
        <fullName evidence="17">Adenosylcobinamide-phosphate guanylyltransferase</fullName>
    </alternativeName>
</protein>
<comment type="similarity">
    <text evidence="7">Belongs to the CobU/CobP family.</text>
</comment>
<dbReference type="SUPFAM" id="SSF52540">
    <property type="entry name" value="P-loop containing nucleoside triphosphate hydrolases"/>
    <property type="match status" value="1"/>
</dbReference>
<dbReference type="GO" id="GO:0009236">
    <property type="term" value="P:cobalamin biosynthetic process"/>
    <property type="evidence" value="ECO:0007669"/>
    <property type="project" value="UniProtKB-UniPathway"/>
</dbReference>
<evidence type="ECO:0000256" key="9">
    <source>
        <dbReference type="ARBA" id="ARBA00012523"/>
    </source>
</evidence>
<evidence type="ECO:0000256" key="8">
    <source>
        <dbReference type="ARBA" id="ARBA00012016"/>
    </source>
</evidence>
<evidence type="ECO:0000256" key="17">
    <source>
        <dbReference type="ARBA" id="ARBA00030571"/>
    </source>
</evidence>
<feature type="binding site" evidence="19">
    <location>
        <begin position="57"/>
        <end position="60"/>
    </location>
    <ligand>
        <name>GTP</name>
        <dbReference type="ChEBI" id="CHEBI:37565"/>
    </ligand>
</feature>
<evidence type="ECO:0000256" key="15">
    <source>
        <dbReference type="ARBA" id="ARBA00023134"/>
    </source>
</evidence>
<dbReference type="InterPro" id="IPR027417">
    <property type="entry name" value="P-loop_NTPase"/>
</dbReference>
<dbReference type="GO" id="GO:0005525">
    <property type="term" value="F:GTP binding"/>
    <property type="evidence" value="ECO:0007669"/>
    <property type="project" value="UniProtKB-KW"/>
</dbReference>
<proteinExistence type="inferred from homology"/>
<evidence type="ECO:0000256" key="7">
    <source>
        <dbReference type="ARBA" id="ARBA00007490"/>
    </source>
</evidence>
<comment type="pathway">
    <text evidence="6">Cofactor biosynthesis; adenosylcobalamin biosynthesis; adenosylcobalamin from cob(II)yrinate a,c-diamide: step 5/7.</text>
</comment>
<evidence type="ECO:0000256" key="14">
    <source>
        <dbReference type="ARBA" id="ARBA00022840"/>
    </source>
</evidence>
<dbReference type="GO" id="GO:0005524">
    <property type="term" value="F:ATP binding"/>
    <property type="evidence" value="ECO:0007669"/>
    <property type="project" value="UniProtKB-KW"/>
</dbReference>
<dbReference type="PANTHER" id="PTHR34848">
    <property type="match status" value="1"/>
</dbReference>
<dbReference type="InterPro" id="IPR003203">
    <property type="entry name" value="CobU/CobP"/>
</dbReference>
<dbReference type="CDD" id="cd00544">
    <property type="entry name" value="CobU"/>
    <property type="match status" value="1"/>
</dbReference>